<dbReference type="GO" id="GO:0003712">
    <property type="term" value="F:transcription coregulator activity"/>
    <property type="evidence" value="ECO:0007669"/>
    <property type="project" value="UniProtKB-UniRule"/>
</dbReference>
<dbReference type="GO" id="GO:0006357">
    <property type="term" value="P:regulation of transcription by RNA polymerase II"/>
    <property type="evidence" value="ECO:0007669"/>
    <property type="project" value="InterPro"/>
</dbReference>
<reference evidence="12" key="1">
    <citation type="submission" date="2017-02" db="UniProtKB">
        <authorList>
            <consortium name="WormBaseParasite"/>
        </authorList>
    </citation>
    <scope>IDENTIFICATION</scope>
</reference>
<dbReference type="WBParaSite" id="SPAL_0000702600.1">
    <property type="protein sequence ID" value="SPAL_0000702600.1"/>
    <property type="gene ID" value="SPAL_0000702600"/>
</dbReference>
<evidence type="ECO:0000256" key="2">
    <source>
        <dbReference type="ARBA" id="ARBA00007813"/>
    </source>
</evidence>
<dbReference type="Pfam" id="PF22984">
    <property type="entry name" value="RM6_Med14"/>
    <property type="match status" value="1"/>
</dbReference>
<keyword evidence="5 7" id="KW-0804">Transcription</keyword>
<evidence type="ECO:0000256" key="7">
    <source>
        <dbReference type="RuleBase" id="RU365082"/>
    </source>
</evidence>
<evidence type="ECO:0000256" key="1">
    <source>
        <dbReference type="ARBA" id="ARBA00004123"/>
    </source>
</evidence>
<dbReference type="GO" id="GO:0016592">
    <property type="term" value="C:mediator complex"/>
    <property type="evidence" value="ECO:0007669"/>
    <property type="project" value="UniProtKB-UniRule"/>
</dbReference>
<sequence>MSENSNSDDNGYDKKDDSFEITIPEFPNDSSDDPSFSDNENLQVKKKLEKGEKLPNLPHVAEQHAPGTMPLAVLLQFVCQKINQELFSLTEIVCNTSDIGRKVALVQFSYTAKNLLSKLLAIVKWFRYFKRYRLCIPIQNFLDQQLQHYRETADTLCGIARGELTYARMPPYNIDSAIDVVCGVYARLPQSIKKRFIPEPELSTQEIANILARINLAIKTRLSFMAQSFPTQIKNIIVHNGTVTFVVPGEFEITLTLPGETLDVKWRLLRVRILVQDYEFGDGKELVHHLQLKKLHKFCQKLLDTSKKPIISVFNFLHDFCVTLQFDLIFGEILQLTQGTYRNKVFINTCNVQKRYISLKYWVKKRTKKTPSSYNQIVFYISNKSKDGGVVVEFRPSNSFPLDVYKEFEGKPSVHNILRSAIEYNIYRKLTILKEQLEKCRPKSSVKLTGDLLPKVTYYLLSKDFDGENDELSFGVNFSTGEYMYVGDNLKESLLLKAMVVGLNNNIEHKKLERCLDGIRTEFIMKKYVKSVNMLNVKLVPEKILPSISRKYAFFEHSVKLYFQIIKEPQHYVVLTFTDPKRKGLWVNFFLISLNEGKSTVVKLNPSEFYTPSKINTPDERYYLGEIGNSIKYSKKGCSLQYTPHEVGAIINGIENKVNMIAVCDEFLKKNVTLGFVKNDCISNSPYLEIPNISKLIGSDNSKFFDNMKRIILRNDARFKHIWPLEYLLINTPIVEDFYKRDINGQNLVRLTGKKRCFHDIRSSGIVLPIVSFYEVITSALVDKMKTFSMLYKHVFEFAHSYYRYYNNYCRIKLYSYHKLIIAYGEDRDQLVFLTYKASKDSFLLSFGQDSKQNFVNGDTNDSSDQEPSTLWNPHNLVANFLSEKSGRKNFLPELVDYLINTTRPLTSLCKGIRHKIICSSALTQILIGESMYSEEFDIQLVPHSEYIFKIICGHMIIEVFMYAKNYVYLKDSSYEKARLYGFKELLKGFGGNIIDMSAIVNDETSIEKGARSLPASNREEMEEVMRNPLSLPSSMSVDGKGNDNYTPMDDDTRSKEKYNEEYFSSSRDLIKMSHDSFDKLLYQDPKIKPISDLRNYLYSLRSFERITTILVHNYGKPILGGGGLMIHNVNVAHYMVRATFSAAKRSDGHVPCNINFIVFIEPDTFKIKLKLEYTGAFRPTDDEIKIAEEYFEYVLRYTESPQMVYSFMNLIRMIFPRFFSCITNLMSLQLNPDPLNFYTMNFEFVNLLHRKEDSMPKYVSQILINEHSGRILIPITIRPQNIYPNYKNNEPNSKIKLDFVWEAANNEVYIHNVNDDFFKMINQRIIQFNSTIKESMECTLEACIRYILKNEIKSI</sequence>
<proteinExistence type="inferred from homology"/>
<dbReference type="Pfam" id="PF08638">
    <property type="entry name" value="Med14"/>
    <property type="match status" value="1"/>
</dbReference>
<comment type="subcellular location">
    <subcellularLocation>
        <location evidence="1 7">Nucleus</location>
    </subcellularLocation>
</comment>
<evidence type="ECO:0000259" key="10">
    <source>
        <dbReference type="Pfam" id="PF22984"/>
    </source>
</evidence>
<keyword evidence="11" id="KW-1185">Reference proteome</keyword>
<evidence type="ECO:0000256" key="4">
    <source>
        <dbReference type="ARBA" id="ARBA00023159"/>
    </source>
</evidence>
<dbReference type="InterPro" id="IPR055122">
    <property type="entry name" value="Med14_N"/>
</dbReference>
<evidence type="ECO:0000259" key="9">
    <source>
        <dbReference type="Pfam" id="PF08638"/>
    </source>
</evidence>
<keyword evidence="4 7" id="KW-0010">Activator</keyword>
<protein>
    <recommendedName>
        <fullName evidence="7">Mediator of RNA polymerase II transcription subunit 14</fullName>
    </recommendedName>
    <alternativeName>
        <fullName evidence="7">Mediator complex subunit 14</fullName>
    </alternativeName>
</protein>
<dbReference type="STRING" id="174720.A0A0N5BM85"/>
<comment type="function">
    <text evidence="7">Component of the Mediator complex, a coactivator involved in the regulated transcription of nearly all RNA polymerase II-dependent genes. Mediator functions as a bridge to convey information from gene-specific regulatory proteins to the basal RNA polymerase II transcription machinery. Mediator is recruited to promoters by direct interactions with regulatory proteins and serves as a scaffold for the assembly of a functional preinitiation complex with RNA polymerase II and the general transcription factors.</text>
</comment>
<evidence type="ECO:0000256" key="6">
    <source>
        <dbReference type="ARBA" id="ARBA00023242"/>
    </source>
</evidence>
<evidence type="ECO:0000256" key="3">
    <source>
        <dbReference type="ARBA" id="ARBA00023015"/>
    </source>
</evidence>
<dbReference type="GO" id="GO:0070847">
    <property type="term" value="C:core mediator complex"/>
    <property type="evidence" value="ECO:0007669"/>
    <property type="project" value="TreeGrafter"/>
</dbReference>
<dbReference type="PANTHER" id="PTHR12809:SF2">
    <property type="entry name" value="MEDIATOR OF RNA POLYMERASE II TRANSCRIPTION SUBUNIT 14"/>
    <property type="match status" value="1"/>
</dbReference>
<accession>A0A0N5BM85</accession>
<feature type="region of interest" description="Disordered" evidence="8">
    <location>
        <begin position="1"/>
        <end position="40"/>
    </location>
</feature>
<comment type="subunit">
    <text evidence="7">Component of the Mediator complex.</text>
</comment>
<feature type="compositionally biased region" description="Low complexity" evidence="8">
    <location>
        <begin position="24"/>
        <end position="40"/>
    </location>
</feature>
<keyword evidence="3 7" id="KW-0805">Transcription regulation</keyword>
<evidence type="ECO:0000256" key="5">
    <source>
        <dbReference type="ARBA" id="ARBA00023163"/>
    </source>
</evidence>
<feature type="region of interest" description="Disordered" evidence="8">
    <location>
        <begin position="1032"/>
        <end position="1054"/>
    </location>
</feature>
<evidence type="ECO:0000256" key="8">
    <source>
        <dbReference type="SAM" id="MobiDB-lite"/>
    </source>
</evidence>
<feature type="domain" description="Mediator of RNA polymerase II transcription subunit 14 RM6" evidence="10">
    <location>
        <begin position="808"/>
        <end position="857"/>
    </location>
</feature>
<evidence type="ECO:0000313" key="11">
    <source>
        <dbReference type="Proteomes" id="UP000046392"/>
    </source>
</evidence>
<name>A0A0N5BM85_STREA</name>
<organism evidence="11 12">
    <name type="scientific">Strongyloides papillosus</name>
    <name type="common">Intestinal threadworm</name>
    <dbReference type="NCBI Taxonomy" id="174720"/>
    <lineage>
        <taxon>Eukaryota</taxon>
        <taxon>Metazoa</taxon>
        <taxon>Ecdysozoa</taxon>
        <taxon>Nematoda</taxon>
        <taxon>Chromadorea</taxon>
        <taxon>Rhabditida</taxon>
        <taxon>Tylenchina</taxon>
        <taxon>Panagrolaimomorpha</taxon>
        <taxon>Strongyloidoidea</taxon>
        <taxon>Strongyloididae</taxon>
        <taxon>Strongyloides</taxon>
    </lineage>
</organism>
<dbReference type="InterPro" id="IPR055114">
    <property type="entry name" value="Med14_RM6"/>
</dbReference>
<keyword evidence="6 7" id="KW-0539">Nucleus</keyword>
<dbReference type="InterPro" id="IPR013947">
    <property type="entry name" value="Mediator_Med14"/>
</dbReference>
<evidence type="ECO:0000313" key="12">
    <source>
        <dbReference type="WBParaSite" id="SPAL_0000702600.1"/>
    </source>
</evidence>
<feature type="domain" description="Mediator complex subunit MED14 N-terminal" evidence="9">
    <location>
        <begin position="68"/>
        <end position="257"/>
    </location>
</feature>
<comment type="similarity">
    <text evidence="2 7">Belongs to the Mediator complex subunit 14 family.</text>
</comment>
<dbReference type="PANTHER" id="PTHR12809">
    <property type="entry name" value="MEDIATOR COMPLEX SUBUNIT"/>
    <property type="match status" value="1"/>
</dbReference>
<dbReference type="Proteomes" id="UP000046392">
    <property type="component" value="Unplaced"/>
</dbReference>